<comment type="caution">
    <text evidence="3">The sequence shown here is derived from an EMBL/GenBank/DDBJ whole genome shotgun (WGS) entry which is preliminary data.</text>
</comment>
<dbReference type="SUPFAM" id="SSF55729">
    <property type="entry name" value="Acyl-CoA N-acyltransferases (Nat)"/>
    <property type="match status" value="1"/>
</dbReference>
<feature type="compositionally biased region" description="Low complexity" evidence="1">
    <location>
        <begin position="255"/>
        <end position="269"/>
    </location>
</feature>
<dbReference type="CDD" id="cd04301">
    <property type="entry name" value="NAT_SF"/>
    <property type="match status" value="1"/>
</dbReference>
<gene>
    <name evidence="3" type="ORF">CcCBS67573_g02090</name>
</gene>
<evidence type="ECO:0000256" key="1">
    <source>
        <dbReference type="SAM" id="MobiDB-lite"/>
    </source>
</evidence>
<feature type="region of interest" description="Disordered" evidence="1">
    <location>
        <begin position="240"/>
        <end position="317"/>
    </location>
</feature>
<name>A0A507FNN8_9FUNG</name>
<feature type="compositionally biased region" description="Polar residues" evidence="1">
    <location>
        <begin position="366"/>
        <end position="377"/>
    </location>
</feature>
<dbReference type="Gene3D" id="3.40.630.30">
    <property type="match status" value="1"/>
</dbReference>
<feature type="compositionally biased region" description="Low complexity" evidence="1">
    <location>
        <begin position="171"/>
        <end position="200"/>
    </location>
</feature>
<keyword evidence="4" id="KW-1185">Reference proteome</keyword>
<dbReference type="EMBL" id="QEAP01000041">
    <property type="protein sequence ID" value="TPX76637.1"/>
    <property type="molecule type" value="Genomic_DNA"/>
</dbReference>
<dbReference type="OrthoDB" id="4080456at2759"/>
<feature type="domain" description="N-acetyltransferase" evidence="2">
    <location>
        <begin position="787"/>
        <end position="907"/>
    </location>
</feature>
<dbReference type="Pfam" id="PF08445">
    <property type="entry name" value="FR47"/>
    <property type="match status" value="1"/>
</dbReference>
<feature type="compositionally biased region" description="Polar residues" evidence="1">
    <location>
        <begin position="278"/>
        <end position="306"/>
    </location>
</feature>
<proteinExistence type="predicted"/>
<feature type="compositionally biased region" description="Polar residues" evidence="1">
    <location>
        <begin position="242"/>
        <end position="254"/>
    </location>
</feature>
<dbReference type="GO" id="GO:0016747">
    <property type="term" value="F:acyltransferase activity, transferring groups other than amino-acyl groups"/>
    <property type="evidence" value="ECO:0007669"/>
    <property type="project" value="InterPro"/>
</dbReference>
<dbReference type="InterPro" id="IPR016181">
    <property type="entry name" value="Acyl_CoA_acyltransferase"/>
</dbReference>
<dbReference type="Gene3D" id="3.90.980.20">
    <property type="match status" value="1"/>
</dbReference>
<dbReference type="AlphaFoldDB" id="A0A507FNN8"/>
<organism evidence="3 4">
    <name type="scientific">Chytriomyces confervae</name>
    <dbReference type="NCBI Taxonomy" id="246404"/>
    <lineage>
        <taxon>Eukaryota</taxon>
        <taxon>Fungi</taxon>
        <taxon>Fungi incertae sedis</taxon>
        <taxon>Chytridiomycota</taxon>
        <taxon>Chytridiomycota incertae sedis</taxon>
        <taxon>Chytridiomycetes</taxon>
        <taxon>Chytridiales</taxon>
        <taxon>Chytriomycetaceae</taxon>
        <taxon>Chytriomyces</taxon>
    </lineage>
</organism>
<feature type="region of interest" description="Disordered" evidence="1">
    <location>
        <begin position="346"/>
        <end position="377"/>
    </location>
</feature>
<dbReference type="Proteomes" id="UP000320333">
    <property type="component" value="Unassembled WGS sequence"/>
</dbReference>
<feature type="compositionally biased region" description="Low complexity" evidence="1">
    <location>
        <begin position="908"/>
        <end position="928"/>
    </location>
</feature>
<protein>
    <recommendedName>
        <fullName evidence="2">N-acetyltransferase domain-containing protein</fullName>
    </recommendedName>
</protein>
<dbReference type="InterPro" id="IPR000182">
    <property type="entry name" value="GNAT_dom"/>
</dbReference>
<evidence type="ECO:0000259" key="2">
    <source>
        <dbReference type="PROSITE" id="PS51186"/>
    </source>
</evidence>
<accession>A0A507FNN8</accession>
<sequence>MCYWNCSLGNISHASLETPLTLRCNDCGDHVHVDCVSHCEVFVLHGDCFYSFVCARCGQTETFARTPPTWLTLTHIVLYHLSICNPQREEPRYFTWKDDICGFIDTHWDVIMLGKTRTPTWHNTLAKELSTHPDIFLSGKLYNMKGSWALVNLLPPNPPASQTGASKRSKSSAASAKKSGAARGSNKLESPSMMLPPSSSYTSQSGFELMQTSAPSTVKKKKKKTELDFPMASVYYSDPRLASSSSTQHSDQWNSPTPSTASASRSLPAFKKKRSEHSTPTIDSQHAAYASSSNSNEPTSPISCSARTLPRGPSTAKSSAAWAAAKFEADELKRRQALGIDDSNAAATHEASEMRSNIPPAAPISTHASDSTPSVPQTSLLTNERKVEGMPSGHSVEVKRQDDTRVETVNAKTIEKRVDIPLGVEFSDKEAFGSKLMDSDNLGSHGVSYATDAQSALLSSENRKHISRAKGNGETEAMDTALIEDMFSFVDPIKNSSIAQMGTSVNSIETAATNSNDLFADFDDFDHNGYNDDIVMSDVPQRKSHAGKGLMKQMGNHMTVQSKLTPVTPQESYALIKQCEQALLQLEKAPKIDSFQTTATTLRRLRRRLLLQQAQKLRGIRRLDVDALAHRSTREYRPDPEPMERRNLNVANSESFSSNVGKIKYDLDPDGNAVLVLGKRDWVIEKCVSKRIQCVKASGIRDIPLAFTLKSKLLGNPYRANTLTCLVPRVSAYTGEPLKPYIWRDDRSSGGLRKVPPQYLVLKTIQAMREDLDKSSDTPEVDEKCVIDYVHLQASHLGQVNEMLSRQFWPGIDVSEHLSLQDLSVVALYKRLVVGCGFIMPDGYISYIMVRPGWQRAGIARFMIYHLSQLVQAYGKDVTLHVSANNPAMMLYQSFVLCPHCMNDSEPSSSSSSSSSSNSRSSRSSRSSPLLLANQSNLALSVSNNRNHLPCIYIAVDIDPG</sequence>
<evidence type="ECO:0000313" key="3">
    <source>
        <dbReference type="EMBL" id="TPX76637.1"/>
    </source>
</evidence>
<feature type="compositionally biased region" description="Polar residues" evidence="1">
    <location>
        <begin position="201"/>
        <end position="216"/>
    </location>
</feature>
<feature type="region of interest" description="Disordered" evidence="1">
    <location>
        <begin position="159"/>
        <end position="224"/>
    </location>
</feature>
<dbReference type="InterPro" id="IPR013653">
    <property type="entry name" value="GCN5-like_dom"/>
</dbReference>
<evidence type="ECO:0000313" key="4">
    <source>
        <dbReference type="Proteomes" id="UP000320333"/>
    </source>
</evidence>
<reference evidence="3 4" key="1">
    <citation type="journal article" date="2019" name="Sci. Rep.">
        <title>Comparative genomics of chytrid fungi reveal insights into the obligate biotrophic and pathogenic lifestyle of Synchytrium endobioticum.</title>
        <authorList>
            <person name="van de Vossenberg B.T.L.H."/>
            <person name="Warris S."/>
            <person name="Nguyen H.D.T."/>
            <person name="van Gent-Pelzer M.P.E."/>
            <person name="Joly D.L."/>
            <person name="van de Geest H.C."/>
            <person name="Bonants P.J.M."/>
            <person name="Smith D.S."/>
            <person name="Levesque C.A."/>
            <person name="van der Lee T.A.J."/>
        </authorList>
    </citation>
    <scope>NUCLEOTIDE SEQUENCE [LARGE SCALE GENOMIC DNA]</scope>
    <source>
        <strain evidence="3 4">CBS 675.73</strain>
    </source>
</reference>
<dbReference type="PROSITE" id="PS51186">
    <property type="entry name" value="GNAT"/>
    <property type="match status" value="1"/>
</dbReference>
<dbReference type="STRING" id="246404.A0A507FNN8"/>
<feature type="region of interest" description="Disordered" evidence="1">
    <location>
        <begin position="907"/>
        <end position="928"/>
    </location>
</feature>